<accession>A0ABN3QM44</accession>
<feature type="region of interest" description="Disordered" evidence="1">
    <location>
        <begin position="1"/>
        <end position="28"/>
    </location>
</feature>
<gene>
    <name evidence="2" type="ORF">GCM10009863_51760</name>
</gene>
<comment type="caution">
    <text evidence="2">The sequence shown here is derived from an EMBL/GenBank/DDBJ whole genome shotgun (WGS) entry which is preliminary data.</text>
</comment>
<sequence>MTARPAPGSAPMLPGCGELPANPPRRRRRTRLAQLAIRLGRIPRIHDLPDIANYQPKETR</sequence>
<keyword evidence="3" id="KW-1185">Reference proteome</keyword>
<dbReference type="EMBL" id="BAAARJ010000018">
    <property type="protein sequence ID" value="GAA2629977.1"/>
    <property type="molecule type" value="Genomic_DNA"/>
</dbReference>
<organism evidence="2 3">
    <name type="scientific">Streptomyces axinellae</name>
    <dbReference type="NCBI Taxonomy" id="552788"/>
    <lineage>
        <taxon>Bacteria</taxon>
        <taxon>Bacillati</taxon>
        <taxon>Actinomycetota</taxon>
        <taxon>Actinomycetes</taxon>
        <taxon>Kitasatosporales</taxon>
        <taxon>Streptomycetaceae</taxon>
        <taxon>Streptomyces</taxon>
    </lineage>
</organism>
<evidence type="ECO:0000313" key="2">
    <source>
        <dbReference type="EMBL" id="GAA2629977.1"/>
    </source>
</evidence>
<proteinExistence type="predicted"/>
<protein>
    <submittedName>
        <fullName evidence="2">Uncharacterized protein</fullName>
    </submittedName>
</protein>
<dbReference type="Proteomes" id="UP001501447">
    <property type="component" value="Unassembled WGS sequence"/>
</dbReference>
<dbReference type="RefSeq" id="WP_344568963.1">
    <property type="nucleotide sequence ID" value="NZ_BAAARJ010000018.1"/>
</dbReference>
<name>A0ABN3QM44_9ACTN</name>
<evidence type="ECO:0000313" key="3">
    <source>
        <dbReference type="Proteomes" id="UP001501447"/>
    </source>
</evidence>
<evidence type="ECO:0000256" key="1">
    <source>
        <dbReference type="SAM" id="MobiDB-lite"/>
    </source>
</evidence>
<reference evidence="3" key="1">
    <citation type="journal article" date="2019" name="Int. J. Syst. Evol. Microbiol.">
        <title>The Global Catalogue of Microorganisms (GCM) 10K type strain sequencing project: providing services to taxonomists for standard genome sequencing and annotation.</title>
        <authorList>
            <consortium name="The Broad Institute Genomics Platform"/>
            <consortium name="The Broad Institute Genome Sequencing Center for Infectious Disease"/>
            <person name="Wu L."/>
            <person name="Ma J."/>
        </authorList>
    </citation>
    <scope>NUCLEOTIDE SEQUENCE [LARGE SCALE GENOMIC DNA]</scope>
    <source>
        <strain evidence="3">JCM 16373</strain>
    </source>
</reference>